<dbReference type="Proteomes" id="UP000054558">
    <property type="component" value="Unassembled WGS sequence"/>
</dbReference>
<feature type="compositionally biased region" description="Acidic residues" evidence="1">
    <location>
        <begin position="29"/>
        <end position="62"/>
    </location>
</feature>
<proteinExistence type="predicted"/>
<name>A0A1Y1I9E7_KLENI</name>
<gene>
    <name evidence="2" type="ORF">KFL_002510190</name>
</gene>
<dbReference type="AlphaFoldDB" id="A0A1Y1I9E7"/>
<evidence type="ECO:0000313" key="3">
    <source>
        <dbReference type="Proteomes" id="UP000054558"/>
    </source>
</evidence>
<dbReference type="EMBL" id="DF237200">
    <property type="protein sequence ID" value="GAQ85741.1"/>
    <property type="molecule type" value="Genomic_DNA"/>
</dbReference>
<evidence type="ECO:0000313" key="2">
    <source>
        <dbReference type="EMBL" id="GAQ85741.1"/>
    </source>
</evidence>
<reference evidence="2 3" key="1">
    <citation type="journal article" date="2014" name="Nat. Commun.">
        <title>Klebsormidium flaccidum genome reveals primary factors for plant terrestrial adaptation.</title>
        <authorList>
            <person name="Hori K."/>
            <person name="Maruyama F."/>
            <person name="Fujisawa T."/>
            <person name="Togashi T."/>
            <person name="Yamamoto N."/>
            <person name="Seo M."/>
            <person name="Sato S."/>
            <person name="Yamada T."/>
            <person name="Mori H."/>
            <person name="Tajima N."/>
            <person name="Moriyama T."/>
            <person name="Ikeuchi M."/>
            <person name="Watanabe M."/>
            <person name="Wada H."/>
            <person name="Kobayashi K."/>
            <person name="Saito M."/>
            <person name="Masuda T."/>
            <person name="Sasaki-Sekimoto Y."/>
            <person name="Mashiguchi K."/>
            <person name="Awai K."/>
            <person name="Shimojima M."/>
            <person name="Masuda S."/>
            <person name="Iwai M."/>
            <person name="Nobusawa T."/>
            <person name="Narise T."/>
            <person name="Kondo S."/>
            <person name="Saito H."/>
            <person name="Sato R."/>
            <person name="Murakawa M."/>
            <person name="Ihara Y."/>
            <person name="Oshima-Yamada Y."/>
            <person name="Ohtaka K."/>
            <person name="Satoh M."/>
            <person name="Sonobe K."/>
            <person name="Ishii M."/>
            <person name="Ohtani R."/>
            <person name="Kanamori-Sato M."/>
            <person name="Honoki R."/>
            <person name="Miyazaki D."/>
            <person name="Mochizuki H."/>
            <person name="Umetsu J."/>
            <person name="Higashi K."/>
            <person name="Shibata D."/>
            <person name="Kamiya Y."/>
            <person name="Sato N."/>
            <person name="Nakamura Y."/>
            <person name="Tabata S."/>
            <person name="Ida S."/>
            <person name="Kurokawa K."/>
            <person name="Ohta H."/>
        </authorList>
    </citation>
    <scope>NUCLEOTIDE SEQUENCE [LARGE SCALE GENOMIC DNA]</scope>
    <source>
        <strain evidence="2 3">NIES-2285</strain>
    </source>
</reference>
<protein>
    <submittedName>
        <fullName evidence="2">Uncharacterized protein</fullName>
    </submittedName>
</protein>
<accession>A0A1Y1I9E7</accession>
<keyword evidence="3" id="KW-1185">Reference proteome</keyword>
<organism evidence="2 3">
    <name type="scientific">Klebsormidium nitens</name>
    <name type="common">Green alga</name>
    <name type="synonym">Ulothrix nitens</name>
    <dbReference type="NCBI Taxonomy" id="105231"/>
    <lineage>
        <taxon>Eukaryota</taxon>
        <taxon>Viridiplantae</taxon>
        <taxon>Streptophyta</taxon>
        <taxon>Klebsormidiophyceae</taxon>
        <taxon>Klebsormidiales</taxon>
        <taxon>Klebsormidiaceae</taxon>
        <taxon>Klebsormidium</taxon>
    </lineage>
</organism>
<sequence>MPSERKPRGSVSGDLPASGAPAAPPDPSDSSDESEGSPEGDFPDDVIPPEEFPFDAETDPPDDPGTLDLRSWEREAQGVQAKEPQIDPPLSQRQNVKDVLDRLDDQPGEPGAEHETALLAELDNLQSAIPDAADFVAGNFSTHLPAWEEMLKTNRTRSARRVLSWLRHGFKPTFARPELARPEKRKVVLSMLQKEYPNRTPGEFLTGTQPHKVAFRNHQSFYKHC</sequence>
<evidence type="ECO:0000256" key="1">
    <source>
        <dbReference type="SAM" id="MobiDB-lite"/>
    </source>
</evidence>
<feature type="region of interest" description="Disordered" evidence="1">
    <location>
        <begin position="1"/>
        <end position="93"/>
    </location>
</feature>
<feature type="non-terminal residue" evidence="2">
    <location>
        <position position="225"/>
    </location>
</feature>